<dbReference type="KEGG" id="esg:EsVE80_05390"/>
<dbReference type="Pfam" id="PF07872">
    <property type="entry name" value="DUF1659"/>
    <property type="match status" value="1"/>
</dbReference>
<keyword evidence="3" id="KW-1185">Reference proteome</keyword>
<sequence>MKTHISTNLAVTFLEPGKETLSKQKFSNSVENPSETDVLTFGRAFSQLLPENVSYNSVVETKEIEYTA</sequence>
<gene>
    <name evidence="2" type="ORF">EsVE80_05390</name>
</gene>
<feature type="domain" description="DUF1659" evidence="1">
    <location>
        <begin position="2"/>
        <end position="64"/>
    </location>
</feature>
<evidence type="ECO:0000259" key="1">
    <source>
        <dbReference type="Pfam" id="PF07872"/>
    </source>
</evidence>
<dbReference type="AlphaFoldDB" id="A0A679IIP4"/>
<evidence type="ECO:0000313" key="3">
    <source>
        <dbReference type="Proteomes" id="UP000502998"/>
    </source>
</evidence>
<proteinExistence type="predicted"/>
<dbReference type="EMBL" id="AP022822">
    <property type="protein sequence ID" value="BCA85016.1"/>
    <property type="molecule type" value="Genomic_DNA"/>
</dbReference>
<reference evidence="2 3" key="1">
    <citation type="submission" date="2020-02" db="EMBL/GenBank/DDBJ databases">
        <title>Characterization of vanA genotype vancomycin-resistant Enterococcus saigonensis VE80.</title>
        <authorList>
            <person name="Harada T."/>
            <person name="Motooka D."/>
            <person name="Nakamura S."/>
            <person name="Yamamoto Y."/>
            <person name="Kawahara R."/>
            <person name="Kawatsu K."/>
        </authorList>
    </citation>
    <scope>NUCLEOTIDE SEQUENCE [LARGE SCALE GENOMIC DNA]</scope>
    <source>
        <strain evidence="2 3">VE80</strain>
    </source>
</reference>
<dbReference type="Proteomes" id="UP000502998">
    <property type="component" value="Chromosome"/>
</dbReference>
<name>A0A679IIP4_9ENTE</name>
<dbReference type="RefSeq" id="WP_173102381.1">
    <property type="nucleotide sequence ID" value="NZ_AP022822.1"/>
</dbReference>
<evidence type="ECO:0000313" key="2">
    <source>
        <dbReference type="EMBL" id="BCA85016.1"/>
    </source>
</evidence>
<protein>
    <recommendedName>
        <fullName evidence="1">DUF1659 domain-containing protein</fullName>
    </recommendedName>
</protein>
<dbReference type="InterPro" id="IPR012454">
    <property type="entry name" value="DUF1659"/>
</dbReference>
<organism evidence="2 3">
    <name type="scientific">Enterococcus saigonensis</name>
    <dbReference type="NCBI Taxonomy" id="1805431"/>
    <lineage>
        <taxon>Bacteria</taxon>
        <taxon>Bacillati</taxon>
        <taxon>Bacillota</taxon>
        <taxon>Bacilli</taxon>
        <taxon>Lactobacillales</taxon>
        <taxon>Enterococcaceae</taxon>
        <taxon>Enterococcus</taxon>
    </lineage>
</organism>
<accession>A0A679IIP4</accession>